<evidence type="ECO:0000313" key="1">
    <source>
        <dbReference type="EMBL" id="MCK8784889.1"/>
    </source>
</evidence>
<dbReference type="PANTHER" id="PTHR40455:SF1">
    <property type="entry name" value="ANTITOXIN HIGA"/>
    <property type="match status" value="1"/>
</dbReference>
<dbReference type="InterPro" id="IPR039060">
    <property type="entry name" value="Antitox_HigA"/>
</dbReference>
<dbReference type="RefSeq" id="WP_248667015.1">
    <property type="nucleotide sequence ID" value="NZ_JALPRX010000041.1"/>
</dbReference>
<name>A0A9X2BWF0_9PROT</name>
<comment type="caution">
    <text evidence="1">The sequence shown here is derived from an EMBL/GenBank/DDBJ whole genome shotgun (WGS) entry which is preliminary data.</text>
</comment>
<dbReference type="GO" id="GO:0006355">
    <property type="term" value="P:regulation of DNA-templated transcription"/>
    <property type="evidence" value="ECO:0007669"/>
    <property type="project" value="InterPro"/>
</dbReference>
<dbReference type="InterPro" id="IPR010982">
    <property type="entry name" value="Lambda_DNA-bd_dom_sf"/>
</dbReference>
<organism evidence="1 2">
    <name type="scientific">Roseomonas acroporae</name>
    <dbReference type="NCBI Taxonomy" id="2937791"/>
    <lineage>
        <taxon>Bacteria</taxon>
        <taxon>Pseudomonadati</taxon>
        <taxon>Pseudomonadota</taxon>
        <taxon>Alphaproteobacteria</taxon>
        <taxon>Acetobacterales</taxon>
        <taxon>Roseomonadaceae</taxon>
        <taxon>Roseomonas</taxon>
    </lineage>
</organism>
<dbReference type="EMBL" id="JALPRX010000041">
    <property type="protein sequence ID" value="MCK8784889.1"/>
    <property type="molecule type" value="Genomic_DNA"/>
</dbReference>
<proteinExistence type="predicted"/>
<dbReference type="Proteomes" id="UP001139516">
    <property type="component" value="Unassembled WGS sequence"/>
</dbReference>
<keyword evidence="2" id="KW-1185">Reference proteome</keyword>
<evidence type="ECO:0008006" key="3">
    <source>
        <dbReference type="Google" id="ProtNLM"/>
    </source>
</evidence>
<reference evidence="1" key="1">
    <citation type="submission" date="2022-04" db="EMBL/GenBank/DDBJ databases">
        <title>Roseomonas acroporae sp. nov., isolated from coral Acropora digitifera.</title>
        <authorList>
            <person name="Sun H."/>
        </authorList>
    </citation>
    <scope>NUCLEOTIDE SEQUENCE</scope>
    <source>
        <strain evidence="1">NAR14</strain>
    </source>
</reference>
<gene>
    <name evidence="1" type="ORF">M0638_10900</name>
</gene>
<dbReference type="SUPFAM" id="SSF47413">
    <property type="entry name" value="lambda repressor-like DNA-binding domains"/>
    <property type="match status" value="1"/>
</dbReference>
<dbReference type="AlphaFoldDB" id="A0A9X2BWF0"/>
<dbReference type="PANTHER" id="PTHR40455">
    <property type="entry name" value="ANTITOXIN HIGA"/>
    <property type="match status" value="1"/>
</dbReference>
<accession>A0A9X2BWF0</accession>
<sequence>MGLPDPIEAIRSRMADLGLRPVDLVEEMGGRNWVSEVLNQVRSLTLPMIRRLAVRLGLPVEVLVQEYVVGEGVG</sequence>
<protein>
    <recommendedName>
        <fullName evidence="3">HTH cro/C1-type domain-containing protein</fullName>
    </recommendedName>
</protein>
<evidence type="ECO:0000313" key="2">
    <source>
        <dbReference type="Proteomes" id="UP001139516"/>
    </source>
</evidence>
<dbReference type="GO" id="GO:0001046">
    <property type="term" value="F:core promoter sequence-specific DNA binding"/>
    <property type="evidence" value="ECO:0007669"/>
    <property type="project" value="TreeGrafter"/>
</dbReference>